<feature type="region of interest" description="Disordered" evidence="1">
    <location>
        <begin position="216"/>
        <end position="243"/>
    </location>
</feature>
<dbReference type="Proteomes" id="UP001388673">
    <property type="component" value="Unassembled WGS sequence"/>
</dbReference>
<feature type="compositionally biased region" description="Polar residues" evidence="1">
    <location>
        <begin position="148"/>
        <end position="160"/>
    </location>
</feature>
<feature type="compositionally biased region" description="Polar residues" evidence="1">
    <location>
        <begin position="99"/>
        <end position="111"/>
    </location>
</feature>
<proteinExistence type="predicted"/>
<feature type="region of interest" description="Disordered" evidence="1">
    <location>
        <begin position="147"/>
        <end position="174"/>
    </location>
</feature>
<feature type="compositionally biased region" description="Low complexity" evidence="1">
    <location>
        <begin position="337"/>
        <end position="351"/>
    </location>
</feature>
<dbReference type="AlphaFoldDB" id="A0AAW0YUX4"/>
<feature type="region of interest" description="Disordered" evidence="1">
    <location>
        <begin position="266"/>
        <end position="351"/>
    </location>
</feature>
<gene>
    <name evidence="2" type="ORF">IAR55_006208</name>
</gene>
<keyword evidence="3" id="KW-1185">Reference proteome</keyword>
<evidence type="ECO:0000313" key="2">
    <source>
        <dbReference type="EMBL" id="KAK8845495.1"/>
    </source>
</evidence>
<dbReference type="KEGG" id="kne:92183466"/>
<accession>A0AAW0YUX4</accession>
<feature type="compositionally biased region" description="Basic and acidic residues" evidence="1">
    <location>
        <begin position="286"/>
        <end position="301"/>
    </location>
</feature>
<organism evidence="2 3">
    <name type="scientific">Kwoniella newhampshirensis</name>
    <dbReference type="NCBI Taxonomy" id="1651941"/>
    <lineage>
        <taxon>Eukaryota</taxon>
        <taxon>Fungi</taxon>
        <taxon>Dikarya</taxon>
        <taxon>Basidiomycota</taxon>
        <taxon>Agaricomycotina</taxon>
        <taxon>Tremellomycetes</taxon>
        <taxon>Tremellales</taxon>
        <taxon>Cryptococcaceae</taxon>
        <taxon>Kwoniella</taxon>
    </lineage>
</organism>
<name>A0AAW0YUX4_9TREE</name>
<comment type="caution">
    <text evidence="2">The sequence shown here is derived from an EMBL/GenBank/DDBJ whole genome shotgun (WGS) entry which is preliminary data.</text>
</comment>
<evidence type="ECO:0000313" key="3">
    <source>
        <dbReference type="Proteomes" id="UP001388673"/>
    </source>
</evidence>
<feature type="compositionally biased region" description="Low complexity" evidence="1">
    <location>
        <begin position="216"/>
        <end position="237"/>
    </location>
</feature>
<dbReference type="EMBL" id="JBCAWK010000012">
    <property type="protein sequence ID" value="KAK8845495.1"/>
    <property type="molecule type" value="Genomic_DNA"/>
</dbReference>
<feature type="region of interest" description="Disordered" evidence="1">
    <location>
        <begin position="75"/>
        <end position="119"/>
    </location>
</feature>
<protein>
    <submittedName>
        <fullName evidence="2">Uncharacterized protein</fullName>
    </submittedName>
</protein>
<feature type="compositionally biased region" description="Polar residues" evidence="1">
    <location>
        <begin position="303"/>
        <end position="312"/>
    </location>
</feature>
<sequence>MPCAMTSFVSCATTALSQSSDETSTNGRLLPPCKDKTKKQKIRFMEEELGLTSEHEILSFKQEAKERAMMNGIDTLSYPSPVRTPPPLDNDVDDEDLSFDSTLLTPPSTKTGAGVRLPPSDYKTYLTPSSPASADLALSSEIEDIPSASISNRSPNTTPKSILRASPALTPVDKPSSSCSGIWLCSAPRKPQSQTQSSISRTDSSTSIICLSIDSPLPPASSSSSSIGGATGSRSTSCPITTQRPLIVRSHSTGRLAFDSEGRVRCLSSHSSVGKKPPSRLSTMGRARDSKSSTCHIERSPSRSRSQTMTEQVSEKKECGDPESEERSAVLMGRNRSGSPSPSVKSDSAVDLNMEKKRSLASWAKKGWKGSGLRGVIA</sequence>
<feature type="compositionally biased region" description="Basic and acidic residues" evidence="1">
    <location>
        <begin position="313"/>
        <end position="328"/>
    </location>
</feature>
<evidence type="ECO:0000256" key="1">
    <source>
        <dbReference type="SAM" id="MobiDB-lite"/>
    </source>
</evidence>
<dbReference type="RefSeq" id="XP_066800303.1">
    <property type="nucleotide sequence ID" value="XM_066949295.1"/>
</dbReference>
<reference evidence="2 3" key="1">
    <citation type="journal article" date="2024" name="bioRxiv">
        <title>Comparative genomics of Cryptococcus and Kwoniella reveals pathogenesis evolution and contrasting karyotype dynamics via intercentromeric recombination or chromosome fusion.</title>
        <authorList>
            <person name="Coelho M.A."/>
            <person name="David-Palma M."/>
            <person name="Shea T."/>
            <person name="Bowers K."/>
            <person name="McGinley-Smith S."/>
            <person name="Mohammad A.W."/>
            <person name="Gnirke A."/>
            <person name="Yurkov A.M."/>
            <person name="Nowrousian M."/>
            <person name="Sun S."/>
            <person name="Cuomo C.A."/>
            <person name="Heitman J."/>
        </authorList>
    </citation>
    <scope>NUCLEOTIDE SEQUENCE [LARGE SCALE GENOMIC DNA]</scope>
    <source>
        <strain evidence="2 3">CBS 13917</strain>
    </source>
</reference>
<dbReference type="GeneID" id="92183466"/>